<name>A0AAV7N145_PLEWA</name>
<organism evidence="3 4">
    <name type="scientific">Pleurodeles waltl</name>
    <name type="common">Iberian ribbed newt</name>
    <dbReference type="NCBI Taxonomy" id="8319"/>
    <lineage>
        <taxon>Eukaryota</taxon>
        <taxon>Metazoa</taxon>
        <taxon>Chordata</taxon>
        <taxon>Craniata</taxon>
        <taxon>Vertebrata</taxon>
        <taxon>Euteleostomi</taxon>
        <taxon>Amphibia</taxon>
        <taxon>Batrachia</taxon>
        <taxon>Caudata</taxon>
        <taxon>Salamandroidea</taxon>
        <taxon>Salamandridae</taxon>
        <taxon>Pleurodelinae</taxon>
        <taxon>Pleurodeles</taxon>
    </lineage>
</organism>
<protein>
    <recommendedName>
        <fullName evidence="2">SERTA domain-containing protein</fullName>
    </recommendedName>
</protein>
<dbReference type="InterPro" id="IPR052262">
    <property type="entry name" value="E2F-SERTA_domain_protein"/>
</dbReference>
<feature type="compositionally biased region" description="Polar residues" evidence="1">
    <location>
        <begin position="192"/>
        <end position="203"/>
    </location>
</feature>
<sequence length="381" mass="41675">MPCLGLQPPLEENWRATVMMPSKGVKRKLSEREEVMSSDLVPHGLDGGSSLRQSVLNMSLDKFNTGRMLVEPSLRRSVLIANTLRVLQEEMRLENSRAPPVTYLMPSTTLDSQPVPTGADASSALPLHTHPHVVDEELDNMFCSEDDFSLTSAISSILKDLEIVLDDGAPSQNHSRLLGNQDMERKHEVSPSKCSPQSPLSSVSYTDENRIVELKRVLAFDSCPSQNASSRLPGSAEDMDIELVGELILGAEICQEHPLDLAESRSLVSKPDAAPLQSQQKDLPSRLLESKPLDSVFGNLEIMSSSYLKDLPLDDLFLDIDTSVFEREATQVASTGGRSPFNPTDDLPSLNSSCNSTSFASSQPGRDLNELDNIMEILVGS</sequence>
<gene>
    <name evidence="3" type="ORF">NDU88_005637</name>
</gene>
<evidence type="ECO:0000313" key="3">
    <source>
        <dbReference type="EMBL" id="KAJ1108257.1"/>
    </source>
</evidence>
<accession>A0AAV7N145</accession>
<dbReference type="AlphaFoldDB" id="A0AAV7N145"/>
<comment type="caution">
    <text evidence="3">The sequence shown here is derived from an EMBL/GenBank/DDBJ whole genome shotgun (WGS) entry which is preliminary data.</text>
</comment>
<evidence type="ECO:0000256" key="1">
    <source>
        <dbReference type="SAM" id="MobiDB-lite"/>
    </source>
</evidence>
<feature type="region of interest" description="Disordered" evidence="1">
    <location>
        <begin position="183"/>
        <end position="203"/>
    </location>
</feature>
<dbReference type="InterPro" id="IPR009263">
    <property type="entry name" value="SERTA_dom"/>
</dbReference>
<feature type="domain" description="SERTA" evidence="2">
    <location>
        <begin position="48"/>
        <end position="95"/>
    </location>
</feature>
<evidence type="ECO:0000313" key="4">
    <source>
        <dbReference type="Proteomes" id="UP001066276"/>
    </source>
</evidence>
<feature type="region of interest" description="Disordered" evidence="1">
    <location>
        <begin position="331"/>
        <end position="366"/>
    </location>
</feature>
<dbReference type="PROSITE" id="PS51053">
    <property type="entry name" value="SERTA"/>
    <property type="match status" value="1"/>
</dbReference>
<dbReference type="PANTHER" id="PTHR16277">
    <property type="entry name" value="CELL DIVISION CYCLE ASSOCIATED PROTEIN 4/SERTA DOMAIN-CONTAINING PROTEIN 2"/>
    <property type="match status" value="1"/>
</dbReference>
<dbReference type="EMBL" id="JANPWB010000013">
    <property type="protein sequence ID" value="KAJ1108257.1"/>
    <property type="molecule type" value="Genomic_DNA"/>
</dbReference>
<dbReference type="GO" id="GO:0005634">
    <property type="term" value="C:nucleus"/>
    <property type="evidence" value="ECO:0007669"/>
    <property type="project" value="TreeGrafter"/>
</dbReference>
<dbReference type="PANTHER" id="PTHR16277:SF15">
    <property type="entry name" value="SERTA DOMAIN-CONTAINING PROTEIN"/>
    <property type="match status" value="1"/>
</dbReference>
<feature type="compositionally biased region" description="Low complexity" evidence="1">
    <location>
        <begin position="349"/>
        <end position="362"/>
    </location>
</feature>
<dbReference type="Proteomes" id="UP001066276">
    <property type="component" value="Chromosome 9"/>
</dbReference>
<evidence type="ECO:0000259" key="2">
    <source>
        <dbReference type="PROSITE" id="PS51053"/>
    </source>
</evidence>
<proteinExistence type="predicted"/>
<keyword evidence="4" id="KW-1185">Reference proteome</keyword>
<reference evidence="3" key="1">
    <citation type="journal article" date="2022" name="bioRxiv">
        <title>Sequencing and chromosome-scale assembly of the giantPleurodeles waltlgenome.</title>
        <authorList>
            <person name="Brown T."/>
            <person name="Elewa A."/>
            <person name="Iarovenko S."/>
            <person name="Subramanian E."/>
            <person name="Araus A.J."/>
            <person name="Petzold A."/>
            <person name="Susuki M."/>
            <person name="Suzuki K.-i.T."/>
            <person name="Hayashi T."/>
            <person name="Toyoda A."/>
            <person name="Oliveira C."/>
            <person name="Osipova E."/>
            <person name="Leigh N.D."/>
            <person name="Simon A."/>
            <person name="Yun M.H."/>
        </authorList>
    </citation>
    <scope>NUCLEOTIDE SEQUENCE</scope>
    <source>
        <strain evidence="3">20211129_DDA</strain>
        <tissue evidence="3">Liver</tissue>
    </source>
</reference>
<dbReference type="Pfam" id="PF06031">
    <property type="entry name" value="SERTA"/>
    <property type="match status" value="1"/>
</dbReference>